<feature type="compositionally biased region" description="Gly residues" evidence="1">
    <location>
        <begin position="1"/>
        <end position="12"/>
    </location>
</feature>
<dbReference type="EMBL" id="JAHMHR010000052">
    <property type="protein sequence ID" value="KAK1660118.1"/>
    <property type="molecule type" value="Genomic_DNA"/>
</dbReference>
<proteinExistence type="predicted"/>
<accession>A0AAJ0ABN2</accession>
<reference evidence="2" key="1">
    <citation type="submission" date="2021-06" db="EMBL/GenBank/DDBJ databases">
        <title>Comparative genomics, transcriptomics and evolutionary studies reveal genomic signatures of adaptation to plant cell wall in hemibiotrophic fungi.</title>
        <authorList>
            <consortium name="DOE Joint Genome Institute"/>
            <person name="Baroncelli R."/>
            <person name="Diaz J.F."/>
            <person name="Benocci T."/>
            <person name="Peng M."/>
            <person name="Battaglia E."/>
            <person name="Haridas S."/>
            <person name="Andreopoulos W."/>
            <person name="Labutti K."/>
            <person name="Pangilinan J."/>
            <person name="Floch G.L."/>
            <person name="Makela M.R."/>
            <person name="Henrissat B."/>
            <person name="Grigoriev I.V."/>
            <person name="Crouch J.A."/>
            <person name="De Vries R.P."/>
            <person name="Sukno S.A."/>
            <person name="Thon M.R."/>
        </authorList>
    </citation>
    <scope>NUCLEOTIDE SEQUENCE</scope>
    <source>
        <strain evidence="2">CBS 193.32</strain>
    </source>
</reference>
<dbReference type="RefSeq" id="XP_060424882.1">
    <property type="nucleotide sequence ID" value="XM_060566778.1"/>
</dbReference>
<gene>
    <name evidence="2" type="ORF">BDP55DRAFT_321835</name>
</gene>
<protein>
    <submittedName>
        <fullName evidence="2">Uncharacterized protein</fullName>
    </submittedName>
</protein>
<evidence type="ECO:0000256" key="1">
    <source>
        <dbReference type="SAM" id="MobiDB-lite"/>
    </source>
</evidence>
<name>A0AAJ0ABN2_9PEZI</name>
<sequence>MRDGRGSLGGAGRPPSLAPRGVFGTYPSGAREPGLGPADVVSLKSPWNRPSKTGLEQQVICSMVVNKGGKQIAQKIEELSLGFYLAHQSFGSGKAHGWRISPNFKVPDC</sequence>
<dbReference type="AlphaFoldDB" id="A0AAJ0ABN2"/>
<feature type="region of interest" description="Disordered" evidence="1">
    <location>
        <begin position="1"/>
        <end position="37"/>
    </location>
</feature>
<evidence type="ECO:0000313" key="3">
    <source>
        <dbReference type="Proteomes" id="UP001224890"/>
    </source>
</evidence>
<organism evidence="2 3">
    <name type="scientific">Colletotrichum godetiae</name>
    <dbReference type="NCBI Taxonomy" id="1209918"/>
    <lineage>
        <taxon>Eukaryota</taxon>
        <taxon>Fungi</taxon>
        <taxon>Dikarya</taxon>
        <taxon>Ascomycota</taxon>
        <taxon>Pezizomycotina</taxon>
        <taxon>Sordariomycetes</taxon>
        <taxon>Hypocreomycetidae</taxon>
        <taxon>Glomerellales</taxon>
        <taxon>Glomerellaceae</taxon>
        <taxon>Colletotrichum</taxon>
        <taxon>Colletotrichum acutatum species complex</taxon>
    </lineage>
</organism>
<comment type="caution">
    <text evidence="2">The sequence shown here is derived from an EMBL/GenBank/DDBJ whole genome shotgun (WGS) entry which is preliminary data.</text>
</comment>
<evidence type="ECO:0000313" key="2">
    <source>
        <dbReference type="EMBL" id="KAK1660118.1"/>
    </source>
</evidence>
<keyword evidence="3" id="KW-1185">Reference proteome</keyword>
<dbReference type="GeneID" id="85451304"/>
<dbReference type="Proteomes" id="UP001224890">
    <property type="component" value="Unassembled WGS sequence"/>
</dbReference>